<evidence type="ECO:0000313" key="1">
    <source>
        <dbReference type="EMBL" id="DAD88506.1"/>
    </source>
</evidence>
<proteinExistence type="predicted"/>
<organism evidence="1">
    <name type="scientific">Podoviridae sp. cttxo15</name>
    <dbReference type="NCBI Taxonomy" id="2826584"/>
    <lineage>
        <taxon>Viruses</taxon>
        <taxon>Duplodnaviria</taxon>
        <taxon>Heunggongvirae</taxon>
        <taxon>Uroviricota</taxon>
        <taxon>Caudoviricetes</taxon>
    </lineage>
</organism>
<protein>
    <submittedName>
        <fullName evidence="1">Uncharacterized protein</fullName>
    </submittedName>
</protein>
<sequence length="42" mass="5227">MLKIKRKLCKKNNLYSKKKEKRDKLCLSFPRIRIMSTNFYDF</sequence>
<dbReference type="EMBL" id="BK015041">
    <property type="protein sequence ID" value="DAD88506.1"/>
    <property type="molecule type" value="Genomic_DNA"/>
</dbReference>
<reference evidence="1" key="1">
    <citation type="journal article" date="2021" name="Proc. Natl. Acad. Sci. U.S.A.">
        <title>A Catalog of Tens of Thousands of Viruses from Human Metagenomes Reveals Hidden Associations with Chronic Diseases.</title>
        <authorList>
            <person name="Tisza M.J."/>
            <person name="Buck C.B."/>
        </authorList>
    </citation>
    <scope>NUCLEOTIDE SEQUENCE</scope>
    <source>
        <strain evidence="1">Cttxo15</strain>
    </source>
</reference>
<accession>A0A8S5N2K2</accession>
<name>A0A8S5N2K2_9CAUD</name>